<comment type="subcellular location">
    <subcellularLocation>
        <location evidence="1">Bacterial flagellum</location>
    </subcellularLocation>
</comment>
<feature type="coiled-coil region" evidence="4">
    <location>
        <begin position="52"/>
        <end position="79"/>
    </location>
</feature>
<dbReference type="GO" id="GO:0071973">
    <property type="term" value="P:bacterial-type flagellum-dependent cell motility"/>
    <property type="evidence" value="ECO:0007669"/>
    <property type="project" value="InterPro"/>
</dbReference>
<dbReference type="STRING" id="309798.COPRO5265_0303"/>
<sequence>MRITTAYQYERSVQTLQTVLGKLTQLQDQLSTLKQIQKPSDAPLDSALVMNWKAYNAQVERWQNNIKEVENRYSYTEQNLTHIKDLMLNVRDLVIRGGGSDALGPEEKMAVSRQLIQQADEMLSSLNAKYAGRFVLANAQVTKPEDPAWKPFKVLIQDSGGNFTFVDTITQAEDMVQKDPGSKWMVVFEPKTFDELNDPSRRAVSVEIGNNSTIPQVLAVEDYFKFSGTVDVNGASYHRMDMFDKLFTFSETLRNGGSLASPDNTGKTALDYTDEILDGLTDSIASIGARVQRLGSLDDFYKNVSTNVEALRSSYEDADLARTYVEYTKFHTSYQSLLKVIASITPMCLVDYL</sequence>
<accession>B5Y7C3</accession>
<keyword evidence="7" id="KW-1185">Reference proteome</keyword>
<evidence type="ECO:0000256" key="3">
    <source>
        <dbReference type="ARBA" id="ARBA00023143"/>
    </source>
</evidence>
<dbReference type="Pfam" id="PF00700">
    <property type="entry name" value="Flagellin_C"/>
    <property type="match status" value="1"/>
</dbReference>
<dbReference type="GO" id="GO:0009424">
    <property type="term" value="C:bacterial-type flagellum hook"/>
    <property type="evidence" value="ECO:0007669"/>
    <property type="project" value="InterPro"/>
</dbReference>
<dbReference type="Proteomes" id="UP000001732">
    <property type="component" value="Chromosome"/>
</dbReference>
<organism evidence="6 7">
    <name type="scientific">Coprothermobacter proteolyticus (strain ATCC 35245 / DSM 5265 / OCM 4 / BT)</name>
    <dbReference type="NCBI Taxonomy" id="309798"/>
    <lineage>
        <taxon>Bacteria</taxon>
        <taxon>Pseudomonadati</taxon>
        <taxon>Coprothermobacterota</taxon>
        <taxon>Coprothermobacteria</taxon>
        <taxon>Coprothermobacterales</taxon>
        <taxon>Coprothermobacteraceae</taxon>
        <taxon>Coprothermobacter</taxon>
    </lineage>
</organism>
<dbReference type="EMBL" id="CP001145">
    <property type="protein sequence ID" value="ACI16877.1"/>
    <property type="molecule type" value="Genomic_DNA"/>
</dbReference>
<keyword evidence="6" id="KW-0966">Cell projection</keyword>
<dbReference type="GO" id="GO:0005198">
    <property type="term" value="F:structural molecule activity"/>
    <property type="evidence" value="ECO:0007669"/>
    <property type="project" value="InterPro"/>
</dbReference>
<reference evidence="7" key="1">
    <citation type="submission" date="2008-08" db="EMBL/GenBank/DDBJ databases">
        <title>The complete genome sequence of Coprothermobacter proteolyticus strain ATCC 5245 / DSM 5265 / BT.</title>
        <authorList>
            <person name="Dodson R.J."/>
            <person name="Durkin A.S."/>
            <person name="Wu M."/>
            <person name="Eisen J."/>
            <person name="Sutton G."/>
        </authorList>
    </citation>
    <scope>NUCLEOTIDE SEQUENCE [LARGE SCALE GENOMIC DNA]</scope>
    <source>
        <strain evidence="7">ATCC 35245 / DSM 5265 / OCM 4 / BT</strain>
    </source>
</reference>
<dbReference type="Gene3D" id="1.20.1330.10">
    <property type="entry name" value="f41 fragment of flagellin, N-terminal domain"/>
    <property type="match status" value="1"/>
</dbReference>
<dbReference type="HOGENOM" id="CLU_024437_2_1_9"/>
<dbReference type="AlphaFoldDB" id="B5Y7C3"/>
<evidence type="ECO:0000256" key="4">
    <source>
        <dbReference type="SAM" id="Coils"/>
    </source>
</evidence>
<dbReference type="PANTHER" id="PTHR42792:SF1">
    <property type="entry name" value="FLAGELLAR HOOK-ASSOCIATED PROTEIN 3"/>
    <property type="match status" value="1"/>
</dbReference>
<dbReference type="InterPro" id="IPR013384">
    <property type="entry name" value="Flagell_FlgL"/>
</dbReference>
<evidence type="ECO:0000256" key="1">
    <source>
        <dbReference type="ARBA" id="ARBA00004365"/>
    </source>
</evidence>
<evidence type="ECO:0000313" key="6">
    <source>
        <dbReference type="EMBL" id="ACI16877.1"/>
    </source>
</evidence>
<dbReference type="InterPro" id="IPR001492">
    <property type="entry name" value="Flagellin"/>
</dbReference>
<reference evidence="6 7" key="2">
    <citation type="journal article" date="2014" name="Genome Announc.">
        <title>Complete Genome Sequence of Coprothermobacter proteolyticus DSM 5265.</title>
        <authorList>
            <person name="Alexiev A."/>
            <person name="Coil D.A."/>
            <person name="Badger J.H."/>
            <person name="Enticknap J."/>
            <person name="Ward N."/>
            <person name="Robb F.T."/>
            <person name="Eisen J.A."/>
        </authorList>
    </citation>
    <scope>NUCLEOTIDE SEQUENCE [LARGE SCALE GENOMIC DNA]</scope>
    <source>
        <strain evidence="7">ATCC 35245 / DSM 5265 / OCM 4 / BT</strain>
    </source>
</reference>
<feature type="domain" description="Flagellin C-terminal" evidence="5">
    <location>
        <begin position="270"/>
        <end position="353"/>
    </location>
</feature>
<dbReference type="PANTHER" id="PTHR42792">
    <property type="entry name" value="FLAGELLIN"/>
    <property type="match status" value="1"/>
</dbReference>
<evidence type="ECO:0000313" key="7">
    <source>
        <dbReference type="Proteomes" id="UP000001732"/>
    </source>
</evidence>
<dbReference type="NCBIfam" id="TIGR02550">
    <property type="entry name" value="flagell_flgL"/>
    <property type="match status" value="1"/>
</dbReference>
<proteinExistence type="inferred from homology"/>
<dbReference type="SUPFAM" id="SSF64518">
    <property type="entry name" value="Phase 1 flagellin"/>
    <property type="match status" value="1"/>
</dbReference>
<dbReference type="OrthoDB" id="9758307at2"/>
<dbReference type="RefSeq" id="WP_012543529.1">
    <property type="nucleotide sequence ID" value="NC_011295.1"/>
</dbReference>
<dbReference type="eggNOG" id="COG1344">
    <property type="taxonomic scope" value="Bacteria"/>
</dbReference>
<dbReference type="InterPro" id="IPR046358">
    <property type="entry name" value="Flagellin_C"/>
</dbReference>
<keyword evidence="6" id="KW-0282">Flagellum</keyword>
<protein>
    <submittedName>
        <fullName evidence="6">Flagellar hook-associated protein 3</fullName>
    </submittedName>
</protein>
<gene>
    <name evidence="6" type="primary">flgL</name>
    <name evidence="6" type="ordered locus">COPRO5265_0303</name>
</gene>
<comment type="similarity">
    <text evidence="2">Belongs to the bacterial flagellin family.</text>
</comment>
<dbReference type="KEGG" id="cpo:COPRO5265_0303"/>
<keyword evidence="3" id="KW-0975">Bacterial flagellum</keyword>
<keyword evidence="6" id="KW-0969">Cilium</keyword>
<keyword evidence="4" id="KW-0175">Coiled coil</keyword>
<evidence type="ECO:0000259" key="5">
    <source>
        <dbReference type="Pfam" id="PF00700"/>
    </source>
</evidence>
<name>B5Y7C3_COPPD</name>
<evidence type="ECO:0000256" key="2">
    <source>
        <dbReference type="ARBA" id="ARBA00005709"/>
    </source>
</evidence>